<evidence type="ECO:0000313" key="3">
    <source>
        <dbReference type="Proteomes" id="UP000324282"/>
    </source>
</evidence>
<name>A0A5S5BAV6_STUST</name>
<dbReference type="RefSeq" id="WP_148925753.1">
    <property type="nucleotide sequence ID" value="NZ_VNHQ01000013.1"/>
</dbReference>
<feature type="chain" id="PRO_5024276412" evidence="1">
    <location>
        <begin position="21"/>
        <end position="493"/>
    </location>
</feature>
<dbReference type="Pfam" id="PF06097">
    <property type="entry name" value="DUF945"/>
    <property type="match status" value="1"/>
</dbReference>
<evidence type="ECO:0000313" key="2">
    <source>
        <dbReference type="EMBL" id="TYP64201.1"/>
    </source>
</evidence>
<protein>
    <submittedName>
        <fullName evidence="2">Uncharacterized protein YdgA (DUF945 family)</fullName>
    </submittedName>
</protein>
<dbReference type="AlphaFoldDB" id="A0A5S5BAV6"/>
<gene>
    <name evidence="2" type="ORF">A9A72_123986</name>
</gene>
<proteinExistence type="predicted"/>
<dbReference type="OrthoDB" id="5444681at2"/>
<dbReference type="Proteomes" id="UP000324282">
    <property type="component" value="Unassembled WGS sequence"/>
</dbReference>
<evidence type="ECO:0000256" key="1">
    <source>
        <dbReference type="SAM" id="SignalP"/>
    </source>
</evidence>
<feature type="signal peptide" evidence="1">
    <location>
        <begin position="1"/>
        <end position="20"/>
    </location>
</feature>
<comment type="caution">
    <text evidence="2">The sequence shown here is derived from an EMBL/GenBank/DDBJ whole genome shotgun (WGS) entry which is preliminary data.</text>
</comment>
<reference evidence="2 3" key="1">
    <citation type="submission" date="2019-07" db="EMBL/GenBank/DDBJ databases">
        <title>Deep subsurface shale carbon reservoir microbial communities from Ohio and West Virginia, USA.</title>
        <authorList>
            <person name="Wrighton K."/>
        </authorList>
    </citation>
    <scope>NUCLEOTIDE SEQUENCE [LARGE SCALE GENOMIC DNA]</scope>
    <source>
        <strain evidence="2 3">NP_8Ht</strain>
    </source>
</reference>
<accession>A0A5S5BAV6</accession>
<keyword evidence="1" id="KW-0732">Signal</keyword>
<sequence>MKKIALAVAIPLTLVGGATVYTSTQVESTARDAVEQANIQLREMSVGAGADVAVKMLSFEGGLLSSSARYQVDIEVQDSDGEPRQYAVLLEDRIEHGPFPVSRLTNGQLMPVAAQSHFRLERSAQTEALFEAASGENPLVGDVAFGYDGSQQGALRSAPLSLENEDGTVRVAAGSVNFEVADETTTVRLEGQLPEIDMNLQRRDDGKPVRVKLSGIGMTVDKHDYVDGFGQGPSAITLERMEIQTDNNPAVIIKKASIDEVSSRSSGGFNQSIAYRVGEVGANGQSIRNLALALSLRNLDESSLKALLESYKQILDSGATPQEALDSITDAQQQELQALALQLLEHKPTLALDEFGFETANGAARLSVVADLQAPSAEAFTPDAMITSMLASLKAEAGIDKGLVRDVASLIAHRELQGGQADPAALQQQADLTTELFSGMALGAGWFQLQGDRLVSSLHYADNKVTLNGQDMSVQEFIGFAFGSVLGAGLLGQ</sequence>
<dbReference type="EMBL" id="VNHQ01000013">
    <property type="protein sequence ID" value="TYP64201.1"/>
    <property type="molecule type" value="Genomic_DNA"/>
</dbReference>
<organism evidence="2 3">
    <name type="scientific">Stutzerimonas stutzeri</name>
    <name type="common">Pseudomonas stutzeri</name>
    <dbReference type="NCBI Taxonomy" id="316"/>
    <lineage>
        <taxon>Bacteria</taxon>
        <taxon>Pseudomonadati</taxon>
        <taxon>Pseudomonadota</taxon>
        <taxon>Gammaproteobacteria</taxon>
        <taxon>Pseudomonadales</taxon>
        <taxon>Pseudomonadaceae</taxon>
        <taxon>Stutzerimonas</taxon>
    </lineage>
</organism>
<dbReference type="InterPro" id="IPR010352">
    <property type="entry name" value="DUF945"/>
</dbReference>